<dbReference type="GO" id="GO:1901336">
    <property type="term" value="P:lactone biosynthetic process"/>
    <property type="evidence" value="ECO:0007669"/>
    <property type="project" value="UniProtKB-ARBA"/>
</dbReference>
<dbReference type="SMART" id="SM00822">
    <property type="entry name" value="PKS_KR"/>
    <property type="match status" value="1"/>
</dbReference>
<dbReference type="InterPro" id="IPR049551">
    <property type="entry name" value="PKS_DH_C"/>
</dbReference>
<feature type="active site" description="Proton acceptor; for dehydratase activity" evidence="7">
    <location>
        <position position="972"/>
    </location>
</feature>
<evidence type="ECO:0000256" key="2">
    <source>
        <dbReference type="ARBA" id="ARBA00022553"/>
    </source>
</evidence>
<keyword evidence="4" id="KW-0560">Oxidoreductase</keyword>
<accession>A0A4Q4SL09</accession>
<dbReference type="InterPro" id="IPR057326">
    <property type="entry name" value="KR_dom"/>
</dbReference>
<gene>
    <name evidence="11" type="ORF">AA0113_g2814</name>
</gene>
<protein>
    <submittedName>
        <fullName evidence="11">Lovastatin diketide synthase</fullName>
    </submittedName>
</protein>
<dbReference type="CDD" id="cd05195">
    <property type="entry name" value="enoyl_red"/>
    <property type="match status" value="1"/>
</dbReference>
<feature type="domain" description="Ketosynthase family 3 (KS3)" evidence="9">
    <location>
        <begin position="5"/>
        <end position="427"/>
    </location>
</feature>
<dbReference type="Gene3D" id="3.30.70.3290">
    <property type="match status" value="1"/>
</dbReference>
<dbReference type="SUPFAM" id="SSF47336">
    <property type="entry name" value="ACP-like"/>
    <property type="match status" value="1"/>
</dbReference>
<dbReference type="InterPro" id="IPR032821">
    <property type="entry name" value="PKS_assoc"/>
</dbReference>
<dbReference type="Pfam" id="PF16197">
    <property type="entry name" value="KAsynt_C_assoc"/>
    <property type="match status" value="1"/>
</dbReference>
<dbReference type="Pfam" id="PF21089">
    <property type="entry name" value="PKS_DH_N"/>
    <property type="match status" value="1"/>
</dbReference>
<dbReference type="Pfam" id="PF00698">
    <property type="entry name" value="Acyl_transf_1"/>
    <property type="match status" value="1"/>
</dbReference>
<dbReference type="InterPro" id="IPR013154">
    <property type="entry name" value="ADH-like_N"/>
</dbReference>
<evidence type="ECO:0000259" key="8">
    <source>
        <dbReference type="PROSITE" id="PS50075"/>
    </source>
</evidence>
<dbReference type="InterPro" id="IPR049552">
    <property type="entry name" value="PKS_DH_N"/>
</dbReference>
<proteinExistence type="predicted"/>
<evidence type="ECO:0000313" key="11">
    <source>
        <dbReference type="EMBL" id="RYO70843.1"/>
    </source>
</evidence>
<dbReference type="InterPro" id="IPR049900">
    <property type="entry name" value="PKS_mFAS_DH"/>
</dbReference>
<dbReference type="SUPFAM" id="SSF50129">
    <property type="entry name" value="GroES-like"/>
    <property type="match status" value="1"/>
</dbReference>
<dbReference type="InterPro" id="IPR014043">
    <property type="entry name" value="Acyl_transferase_dom"/>
</dbReference>
<keyword evidence="2" id="KW-0597">Phosphoprotein</keyword>
<dbReference type="SMART" id="SM00825">
    <property type="entry name" value="PKS_KS"/>
    <property type="match status" value="1"/>
</dbReference>
<reference evidence="12" key="1">
    <citation type="journal article" date="2019" name="bioRxiv">
        <title>Genomics, evolutionary history and diagnostics of the Alternaria alternata species group including apple and Asian pear pathotypes.</title>
        <authorList>
            <person name="Armitage A.D."/>
            <person name="Cockerton H.M."/>
            <person name="Sreenivasaprasad S."/>
            <person name="Woodhall J.W."/>
            <person name="Lane C.R."/>
            <person name="Harrison R.J."/>
            <person name="Clarkson J.P."/>
        </authorList>
    </citation>
    <scope>NUCLEOTIDE SEQUENCE [LARGE SCALE GENOMIC DNA]</scope>
    <source>
        <strain evidence="12">RGR 97.0016</strain>
    </source>
</reference>
<sequence>MEKSPEPIAICGMALRLPGALKTPDQFWTLLTEKRDARARIPIERFDAEAFHSVSGKSGFINSQYGYFLDESAEVGAIDNSLFRMSQQESQSMDPQQKLLLELARECFESAGEVDWRGKDFGTYIGSFGNDWAEVVTKDPLMKSMYKITGHGDFMLANRIAYEYDLKGPSMTVRTGCSASLIGLHEACVAIRNGDCSAALVGGCNLLWSPDTMSDMSEQGVLSLNSSCRTFDADADGYARGEAINMIYIKPLSAAIKDKNPVRAIIRGSATNADGKTAGLSLPSSSSQEEMIRKAYHAAGIPESDINRTAFVECHGTSTPTGDPIEALAVGNVFGNSGVYIGSVKPNVGHSEGASGITSIIKAVLALENRIIPPNIKFKTPNPKIAFVEKDLKVPVDCVTWPEDKLERISVNSFGIGGANAHVILESAAGYASSQETLCGNSSRKEHCTHAVEISHKKSPDVTSLEREISPLDPDSTGSLESSKLILITANTSESLQKQIQNLQVYGLTNSESIDDISYTLACRREHLAHRAFAVVQDMSVHPYPGVSIAGIPPSRLAMIFTGQGAQWPRMGVELLRSNAAFAFSIENMDRELSNLPVPPSWSIREELAKGIDSSNLDQAAISQPLCTAIQVALVDALADLAIRPHSVLGHSSGEIAAAYAAGRISRRAAIIIAYYRGIVSQAVTRSGAMAAIGLSWDEVAAHLPRGAVLACNNSPANVTISGDKTAVQEAVEAIQNRNPEAFVRMLKVNKAYHSHHMLDIGGEYQDITASFLQDEVLKSGTSFEVDFYSSVTGGLLPASEHVDARYFRRNLESPVLFSQAFNGLLTESKHAIDRTFCLLEIGPHSALSGPLRQILTQNSLNWPYASCLQREKDSDKTFVSALGTLWQHGLNFDLHRLTNPSNAAKVLKDMPLYPWHHDGPHLLHNRIVQAWRYPRFPHHELLGSLILENTEDQPSFRNVLQLEQVPWLRDHNIHGDVVLPCAAYVAMAGEANRRLHLSDQSNKFLGFCVKNMVIGTAMILEENRPVEIMTSLRRWRITDNLESSGWDFTISSYSGTDWIKHCSGSIEAITSSPPSLPITEDVLPRKTDAAKWYQALWHVGARYGPFFQGLKNIECTPNEQVAKAIACDNTPTECESHYLIHPTTVDIFFQTTALAACHGKGHAMERMSVPTFIKQMDIYNCPGDLQVHTSAQSLAHGKIHAQGYAIGTDGSLAMRLDKIKLTPLDATSETDPHAGALMTWDLEPSFTTMSALVEHDTEAAKNGSIMQEFISLHIQKALKQVQDTEPASETMRKYVAWMKRQSIPDTLRSLETVTSEVKVGSTSSIAHAIEKITNNIVKLVTDEISPLELLMADDSLAKIYEDAKSTNRAPYIKLLGHQKPNMRILEIGAGTGGTTREFLSALVNTSDGGKLWSSYTYTDISAGFFSTANEKFKDFPSLEFKVLDITKNPITQGFQRHHYDLIIATNVIHAVPNLQQALRNVHTLLQQDGTFYLEELCCDVKGINLTMGILPGWWLGMDDGRADEPYVQPERWNRELRGAGFAGVVDYMLDAPRPHQTHAYMISHPMVEDVLPRPITLLFDDSTEHVARSLDIELSQNGVFETVLQHWDSGTKLPKQDLICLLDVNEPFFAGIEASQFDKLRHMLAQVSESKDGILWLTRSSQLSCEHPRWGQTPGAMRTIQKETETDIAICEIDRPNNSSWKAVTEIAQRFSRRHLSSQDLELEYSIENGKVYVPRIYPLNVNSELRKPLICPSTTESVELDLTLGAAGRLDTLQWATRSRQKPGDSQVVVEIMATGLNFRDVLIAMDLIEVPSQELGLEAAGVIRAVGAGVEDLRIGDRVIVMGGTSLFTTEALVPSISCWTFPSSLSFQEAATMPCVLLTVIHGLLEVGQMRSSQTVLIHSACGGVGLAAIQLCRMVGATIYCTVSTEEKAKFLENEMGIPQHQIFDSRSRSFVTDVMLATSGVGVDIVLNSLSGELLHASWECVAEFGKMIEIGKRDLLGNGRLSLNPFVENRSFHGVDLAHLCEIRPTERRRLLKRMIELYEEGHVKPIIPMNIFQMDEAEQCFRYMQQGRHIGKVVLSMGNTGNQPTDSLSLVTTCPKRKATFKSEAAYLLAGGLGGLGRIVANWMIEHGARHLVFLSRGAGDKETDQAFFRELESQGTKVTAVKGSVAIAKDVEKAITAATAPVCGVMNLCMELQDMGFYQMTHAAWSAANDSKLNGTWNLHNVCISRGITLDFFLLFSSISGLFGNLGQANYAAGNTFLDAFVQYRNTLGLNASAIDIGLMYDHGYIAENPLVLERTRLQGGFGIRVPQLLDAITLILSTPAAKLIDGTSRTCRSSISIGVRSQTSLKDPSNRVLWKNDRRMAYYNNLDSSSQPSSALGSGEDPPTRAIKEFINQVLAEPTILTQPDTPVFLARQIAKKIAIMLLRPLENKDDSEINISCSLQDAGLDSLVSIEMRSWWRITFGSEITILQMLGVKNVMALGERATEGLKTKYTEIETKLPSRAGV</sequence>
<dbReference type="Pfam" id="PF14765">
    <property type="entry name" value="PS-DH"/>
    <property type="match status" value="1"/>
</dbReference>
<keyword evidence="6" id="KW-0012">Acyltransferase</keyword>
<dbReference type="Gene3D" id="3.10.129.110">
    <property type="entry name" value="Polyketide synthase dehydratase"/>
    <property type="match status" value="1"/>
</dbReference>
<dbReference type="InterPro" id="IPR020807">
    <property type="entry name" value="PKS_DH"/>
</dbReference>
<dbReference type="InterPro" id="IPR014030">
    <property type="entry name" value="Ketoacyl_synth_N"/>
</dbReference>
<dbReference type="PROSITE" id="PS52004">
    <property type="entry name" value="KS3_2"/>
    <property type="match status" value="1"/>
</dbReference>
<evidence type="ECO:0000256" key="1">
    <source>
        <dbReference type="ARBA" id="ARBA00022450"/>
    </source>
</evidence>
<dbReference type="CDD" id="cd00833">
    <property type="entry name" value="PKS"/>
    <property type="match status" value="1"/>
</dbReference>
<dbReference type="InterPro" id="IPR016035">
    <property type="entry name" value="Acyl_Trfase/lysoPLipase"/>
</dbReference>
<dbReference type="InterPro" id="IPR020843">
    <property type="entry name" value="ER"/>
</dbReference>
<keyword evidence="1" id="KW-0596">Phosphopantetheine</keyword>
<dbReference type="InterPro" id="IPR036736">
    <property type="entry name" value="ACP-like_sf"/>
</dbReference>
<dbReference type="InterPro" id="IPR011032">
    <property type="entry name" value="GroES-like_sf"/>
</dbReference>
<dbReference type="PANTHER" id="PTHR43775:SF37">
    <property type="entry name" value="SI:DKEY-61P9.11"/>
    <property type="match status" value="1"/>
</dbReference>
<dbReference type="SUPFAM" id="SSF55048">
    <property type="entry name" value="Probable ACP-binding domain of malonyl-CoA ACP transacylase"/>
    <property type="match status" value="1"/>
</dbReference>
<dbReference type="Proteomes" id="UP000293823">
    <property type="component" value="Unassembled WGS sequence"/>
</dbReference>
<dbReference type="SMART" id="SM00827">
    <property type="entry name" value="PKS_AT"/>
    <property type="match status" value="1"/>
</dbReference>
<dbReference type="InterPro" id="IPR050091">
    <property type="entry name" value="PKS_NRPS_Biosynth_Enz"/>
</dbReference>
<dbReference type="PROSITE" id="PS50075">
    <property type="entry name" value="CARRIER"/>
    <property type="match status" value="1"/>
</dbReference>
<dbReference type="SUPFAM" id="SSF53335">
    <property type="entry name" value="S-adenosyl-L-methionine-dependent methyltransferases"/>
    <property type="match status" value="1"/>
</dbReference>
<dbReference type="Gene3D" id="3.40.50.150">
    <property type="entry name" value="Vaccinia Virus protein VP39"/>
    <property type="match status" value="1"/>
</dbReference>
<dbReference type="PROSITE" id="PS52019">
    <property type="entry name" value="PKS_MFAS_DH"/>
    <property type="match status" value="1"/>
</dbReference>
<dbReference type="Pfam" id="PF13602">
    <property type="entry name" value="ADH_zinc_N_2"/>
    <property type="match status" value="1"/>
</dbReference>
<feature type="active site" description="Proton donor; for dehydratase activity" evidence="7">
    <location>
        <position position="1147"/>
    </location>
</feature>
<dbReference type="GO" id="GO:0004312">
    <property type="term" value="F:fatty acid synthase activity"/>
    <property type="evidence" value="ECO:0007669"/>
    <property type="project" value="TreeGrafter"/>
</dbReference>
<evidence type="ECO:0000256" key="5">
    <source>
        <dbReference type="ARBA" id="ARBA00023268"/>
    </source>
</evidence>
<dbReference type="SMART" id="SM00826">
    <property type="entry name" value="PKS_DH"/>
    <property type="match status" value="1"/>
</dbReference>
<dbReference type="EMBL" id="PEJP01000009">
    <property type="protein sequence ID" value="RYO70843.1"/>
    <property type="molecule type" value="Genomic_DNA"/>
</dbReference>
<dbReference type="FunFam" id="3.40.50.720:FF:000209">
    <property type="entry name" value="Polyketide synthase Pks12"/>
    <property type="match status" value="1"/>
</dbReference>
<feature type="domain" description="Carrier" evidence="8">
    <location>
        <begin position="2419"/>
        <end position="2497"/>
    </location>
</feature>
<evidence type="ECO:0000259" key="9">
    <source>
        <dbReference type="PROSITE" id="PS52004"/>
    </source>
</evidence>
<evidence type="ECO:0000256" key="7">
    <source>
        <dbReference type="PROSITE-ProRule" id="PRU01363"/>
    </source>
</evidence>
<keyword evidence="5" id="KW-0511">Multifunctional enzyme</keyword>
<dbReference type="Gene3D" id="3.90.180.10">
    <property type="entry name" value="Medium-chain alcohol dehydrogenases, catalytic domain"/>
    <property type="match status" value="1"/>
</dbReference>
<dbReference type="GO" id="GO:0044550">
    <property type="term" value="P:secondary metabolite biosynthetic process"/>
    <property type="evidence" value="ECO:0007669"/>
    <property type="project" value="TreeGrafter"/>
</dbReference>
<dbReference type="InterPro" id="IPR042104">
    <property type="entry name" value="PKS_dehydratase_sf"/>
</dbReference>
<dbReference type="InterPro" id="IPR016039">
    <property type="entry name" value="Thiolase-like"/>
</dbReference>
<feature type="region of interest" description="C-terminal hotdog fold" evidence="7">
    <location>
        <begin position="1085"/>
        <end position="1231"/>
    </location>
</feature>
<dbReference type="SUPFAM" id="SSF51735">
    <property type="entry name" value="NAD(P)-binding Rossmann-fold domains"/>
    <property type="match status" value="2"/>
</dbReference>
<dbReference type="InterPro" id="IPR013217">
    <property type="entry name" value="Methyltransf_12"/>
</dbReference>
<dbReference type="SUPFAM" id="SSF53901">
    <property type="entry name" value="Thiolase-like"/>
    <property type="match status" value="1"/>
</dbReference>
<evidence type="ECO:0000259" key="10">
    <source>
        <dbReference type="PROSITE" id="PS52019"/>
    </source>
</evidence>
<evidence type="ECO:0000256" key="3">
    <source>
        <dbReference type="ARBA" id="ARBA00022679"/>
    </source>
</evidence>
<dbReference type="InterPro" id="IPR013968">
    <property type="entry name" value="PKS_KR"/>
</dbReference>
<dbReference type="Gene3D" id="3.40.366.10">
    <property type="entry name" value="Malonyl-Coenzyme A Acyl Carrier Protein, domain 2"/>
    <property type="match status" value="1"/>
</dbReference>
<feature type="domain" description="PKS/mFAS DH" evidence="10">
    <location>
        <begin position="940"/>
        <end position="1231"/>
    </location>
</feature>
<dbReference type="InterPro" id="IPR029063">
    <property type="entry name" value="SAM-dependent_MTases_sf"/>
</dbReference>
<dbReference type="GO" id="GO:0016491">
    <property type="term" value="F:oxidoreductase activity"/>
    <property type="evidence" value="ECO:0007669"/>
    <property type="project" value="UniProtKB-KW"/>
</dbReference>
<organism evidence="11 12">
    <name type="scientific">Alternaria arborescens</name>
    <dbReference type="NCBI Taxonomy" id="156630"/>
    <lineage>
        <taxon>Eukaryota</taxon>
        <taxon>Fungi</taxon>
        <taxon>Dikarya</taxon>
        <taxon>Ascomycota</taxon>
        <taxon>Pezizomycotina</taxon>
        <taxon>Dothideomycetes</taxon>
        <taxon>Pleosporomycetidae</taxon>
        <taxon>Pleosporales</taxon>
        <taxon>Pleosporineae</taxon>
        <taxon>Pleosporaceae</taxon>
        <taxon>Alternaria</taxon>
        <taxon>Alternaria sect. Alternaria</taxon>
    </lineage>
</organism>
<dbReference type="Pfam" id="PF08659">
    <property type="entry name" value="KR"/>
    <property type="match status" value="1"/>
</dbReference>
<feature type="region of interest" description="N-terminal hotdog fold" evidence="7">
    <location>
        <begin position="940"/>
        <end position="1074"/>
    </location>
</feature>
<dbReference type="InterPro" id="IPR014031">
    <property type="entry name" value="Ketoacyl_synth_C"/>
</dbReference>
<dbReference type="InterPro" id="IPR009081">
    <property type="entry name" value="PP-bd_ACP"/>
</dbReference>
<dbReference type="CDD" id="cd02440">
    <property type="entry name" value="AdoMet_MTases"/>
    <property type="match status" value="1"/>
</dbReference>
<dbReference type="SMART" id="SM00829">
    <property type="entry name" value="PKS_ER"/>
    <property type="match status" value="1"/>
</dbReference>
<dbReference type="SUPFAM" id="SSF52151">
    <property type="entry name" value="FabD/lysophospholipase-like"/>
    <property type="match status" value="1"/>
</dbReference>
<comment type="caution">
    <text evidence="11">The sequence shown here is derived from an EMBL/GenBank/DDBJ whole genome shotgun (WGS) entry which is preliminary data.</text>
</comment>
<dbReference type="Pfam" id="PF08240">
    <property type="entry name" value="ADH_N"/>
    <property type="match status" value="1"/>
</dbReference>
<dbReference type="InterPro" id="IPR036291">
    <property type="entry name" value="NAD(P)-bd_dom_sf"/>
</dbReference>
<dbReference type="Gene3D" id="3.40.47.10">
    <property type="match status" value="1"/>
</dbReference>
<keyword evidence="12" id="KW-1185">Reference proteome</keyword>
<dbReference type="Gene3D" id="3.40.50.720">
    <property type="entry name" value="NAD(P)-binding Rossmann-like Domain"/>
    <property type="match status" value="2"/>
</dbReference>
<dbReference type="Pfam" id="PF02801">
    <property type="entry name" value="Ketoacyl-synt_C"/>
    <property type="match status" value="1"/>
</dbReference>
<name>A0A4Q4SL09_9PLEO</name>
<dbReference type="PANTHER" id="PTHR43775">
    <property type="entry name" value="FATTY ACID SYNTHASE"/>
    <property type="match status" value="1"/>
</dbReference>
<keyword evidence="3" id="KW-0808">Transferase</keyword>
<dbReference type="Pfam" id="PF08242">
    <property type="entry name" value="Methyltransf_12"/>
    <property type="match status" value="1"/>
</dbReference>
<dbReference type="InterPro" id="IPR020841">
    <property type="entry name" value="PKS_Beta-ketoAc_synthase_dom"/>
</dbReference>
<evidence type="ECO:0000256" key="6">
    <source>
        <dbReference type="ARBA" id="ARBA00023315"/>
    </source>
</evidence>
<evidence type="ECO:0000256" key="4">
    <source>
        <dbReference type="ARBA" id="ARBA00023002"/>
    </source>
</evidence>
<dbReference type="GO" id="GO:0006633">
    <property type="term" value="P:fatty acid biosynthetic process"/>
    <property type="evidence" value="ECO:0007669"/>
    <property type="project" value="TreeGrafter"/>
</dbReference>
<dbReference type="OrthoDB" id="329835at2759"/>
<dbReference type="Pfam" id="PF00109">
    <property type="entry name" value="ketoacyl-synt"/>
    <property type="match status" value="1"/>
</dbReference>
<dbReference type="InterPro" id="IPR001227">
    <property type="entry name" value="Ac_transferase_dom_sf"/>
</dbReference>
<evidence type="ECO:0000313" key="12">
    <source>
        <dbReference type="Proteomes" id="UP000293823"/>
    </source>
</evidence>
<dbReference type="InterPro" id="IPR016036">
    <property type="entry name" value="Malonyl_transacylase_ACP-bd"/>
</dbReference>